<keyword evidence="5" id="KW-1185">Reference proteome</keyword>
<dbReference type="SMART" id="SM00382">
    <property type="entry name" value="AAA"/>
    <property type="match status" value="1"/>
</dbReference>
<sequence length="258" mass="29216">MALVRFKQVRLELQQQAVLHSVSFELQERQFVGLIGPNGAGKTSLLRLLQAEYQPTSGQIELDQQPLQQYSRPELARQVAVVSQLPGHLFDLTVQDVVLMGLIPHKKLWQSTSAADYQLLQQQLDRVGLLHKQQQPFARLSGGEQQRALLARALLQQPRLLLLDEPTNHLDPYYQHQMMQLCKALGIAVIASIHDLNLASCYCDRLLLLHQGQLVADGPVEQVLTTEVLQPVFRSYCLVDQNPFLAKPRVNFGHPEWL</sequence>
<evidence type="ECO:0000256" key="2">
    <source>
        <dbReference type="ARBA" id="ARBA00022840"/>
    </source>
</evidence>
<dbReference type="EMBL" id="JBHSGB010000006">
    <property type="protein sequence ID" value="MFC4654613.1"/>
    <property type="molecule type" value="Genomic_DNA"/>
</dbReference>
<reference evidence="5" key="1">
    <citation type="journal article" date="2019" name="Int. J. Syst. Evol. Microbiol.">
        <title>The Global Catalogue of Microorganisms (GCM) 10K type strain sequencing project: providing services to taxonomists for standard genome sequencing and annotation.</title>
        <authorList>
            <consortium name="The Broad Institute Genomics Platform"/>
            <consortium name="The Broad Institute Genome Sequencing Center for Infectious Disease"/>
            <person name="Wu L."/>
            <person name="Ma J."/>
        </authorList>
    </citation>
    <scope>NUCLEOTIDE SEQUENCE [LARGE SCALE GENOMIC DNA]</scope>
    <source>
        <strain evidence="5">DT28</strain>
    </source>
</reference>
<proteinExistence type="predicted"/>
<comment type="caution">
    <text evidence="4">The sequence shown here is derived from an EMBL/GenBank/DDBJ whole genome shotgun (WGS) entry which is preliminary data.</text>
</comment>
<dbReference type="PROSITE" id="PS50893">
    <property type="entry name" value="ABC_TRANSPORTER_2"/>
    <property type="match status" value="1"/>
</dbReference>
<dbReference type="Pfam" id="PF00005">
    <property type="entry name" value="ABC_tran"/>
    <property type="match status" value="1"/>
</dbReference>
<evidence type="ECO:0000313" key="5">
    <source>
        <dbReference type="Proteomes" id="UP001595962"/>
    </source>
</evidence>
<feature type="domain" description="ABC transporter" evidence="3">
    <location>
        <begin position="4"/>
        <end position="236"/>
    </location>
</feature>
<dbReference type="InterPro" id="IPR003593">
    <property type="entry name" value="AAA+_ATPase"/>
</dbReference>
<dbReference type="RefSeq" id="WP_377332620.1">
    <property type="nucleotide sequence ID" value="NZ_JBHSGB010000006.1"/>
</dbReference>
<organism evidence="4 5">
    <name type="scientific">Rheinheimera marina</name>
    <dbReference type="NCBI Taxonomy" id="1774958"/>
    <lineage>
        <taxon>Bacteria</taxon>
        <taxon>Pseudomonadati</taxon>
        <taxon>Pseudomonadota</taxon>
        <taxon>Gammaproteobacteria</taxon>
        <taxon>Chromatiales</taxon>
        <taxon>Chromatiaceae</taxon>
        <taxon>Rheinheimera</taxon>
    </lineage>
</organism>
<dbReference type="GO" id="GO:0005524">
    <property type="term" value="F:ATP binding"/>
    <property type="evidence" value="ECO:0007669"/>
    <property type="project" value="UniProtKB-KW"/>
</dbReference>
<evidence type="ECO:0000313" key="4">
    <source>
        <dbReference type="EMBL" id="MFC4654613.1"/>
    </source>
</evidence>
<name>A0ABV9JK55_9GAMM</name>
<dbReference type="SUPFAM" id="SSF52540">
    <property type="entry name" value="P-loop containing nucleoside triphosphate hydrolases"/>
    <property type="match status" value="1"/>
</dbReference>
<dbReference type="PANTHER" id="PTHR42794">
    <property type="entry name" value="HEMIN IMPORT ATP-BINDING PROTEIN HMUV"/>
    <property type="match status" value="1"/>
</dbReference>
<dbReference type="PANTHER" id="PTHR42794:SF2">
    <property type="entry name" value="ABC TRANSPORTER ATP-BINDING PROTEIN"/>
    <property type="match status" value="1"/>
</dbReference>
<dbReference type="CDD" id="cd03214">
    <property type="entry name" value="ABC_Iron-Siderophores_B12_Hemin"/>
    <property type="match status" value="1"/>
</dbReference>
<dbReference type="Proteomes" id="UP001595962">
    <property type="component" value="Unassembled WGS sequence"/>
</dbReference>
<dbReference type="InterPro" id="IPR027417">
    <property type="entry name" value="P-loop_NTPase"/>
</dbReference>
<dbReference type="InterPro" id="IPR017871">
    <property type="entry name" value="ABC_transporter-like_CS"/>
</dbReference>
<dbReference type="Gene3D" id="3.40.50.300">
    <property type="entry name" value="P-loop containing nucleotide triphosphate hydrolases"/>
    <property type="match status" value="1"/>
</dbReference>
<keyword evidence="2 4" id="KW-0067">ATP-binding</keyword>
<protein>
    <submittedName>
        <fullName evidence="4">ABC transporter ATP-binding protein</fullName>
    </submittedName>
</protein>
<accession>A0ABV9JK55</accession>
<dbReference type="PROSITE" id="PS00211">
    <property type="entry name" value="ABC_TRANSPORTER_1"/>
    <property type="match status" value="1"/>
</dbReference>
<gene>
    <name evidence="4" type="ORF">ACFO3I_06220</name>
</gene>
<evidence type="ECO:0000259" key="3">
    <source>
        <dbReference type="PROSITE" id="PS50893"/>
    </source>
</evidence>
<dbReference type="InterPro" id="IPR003439">
    <property type="entry name" value="ABC_transporter-like_ATP-bd"/>
</dbReference>
<evidence type="ECO:0000256" key="1">
    <source>
        <dbReference type="ARBA" id="ARBA00022741"/>
    </source>
</evidence>
<keyword evidence="1" id="KW-0547">Nucleotide-binding</keyword>